<keyword evidence="1" id="KW-0614">Plasmid</keyword>
<accession>A0A7I8C2P6</accession>
<keyword evidence="2" id="KW-1185">Reference proteome</keyword>
<reference evidence="1 2" key="1">
    <citation type="journal article" date="2020" name="Genes (Basel)">
        <title>Genomic Comparison of Insect Gut Symbionts from Divergent Burkholderia Subclades.</title>
        <authorList>
            <person name="Takeshita K."/>
            <person name="Kikuchi Y."/>
        </authorList>
    </citation>
    <scope>NUCLEOTIDE SEQUENCE [LARGE SCALE GENOMIC DNA]</scope>
    <source>
        <strain evidence="1 2">PGU16</strain>
        <plasmid evidence="1 2">PPGU16_p2</plasmid>
    </source>
</reference>
<dbReference type="KEGG" id="plad:PPGU16_81800"/>
<evidence type="ECO:0000313" key="2">
    <source>
        <dbReference type="Proteomes" id="UP000510888"/>
    </source>
</evidence>
<gene>
    <name evidence="1" type="ORF">PPGU16_81800</name>
</gene>
<dbReference type="EMBL" id="AP023177">
    <property type="protein sequence ID" value="BCF95113.1"/>
    <property type="molecule type" value="Genomic_DNA"/>
</dbReference>
<dbReference type="Proteomes" id="UP000510888">
    <property type="component" value="Plasmid PPGU16_p2"/>
</dbReference>
<organism evidence="1 2">
    <name type="scientific">Paraburkholderia largidicola</name>
    <dbReference type="NCBI Taxonomy" id="3014751"/>
    <lineage>
        <taxon>Bacteria</taxon>
        <taxon>Pseudomonadati</taxon>
        <taxon>Pseudomonadota</taxon>
        <taxon>Betaproteobacteria</taxon>
        <taxon>Burkholderiales</taxon>
        <taxon>Burkholderiaceae</taxon>
        <taxon>Paraburkholderia</taxon>
    </lineage>
</organism>
<geneLocation type="plasmid" evidence="1 2">
    <name>PPGU16_p2</name>
</geneLocation>
<name>A0A7I8C2P6_9BURK</name>
<dbReference type="AlphaFoldDB" id="A0A7I8C2P6"/>
<evidence type="ECO:0000313" key="1">
    <source>
        <dbReference type="EMBL" id="BCF95113.1"/>
    </source>
</evidence>
<proteinExistence type="predicted"/>
<protein>
    <submittedName>
        <fullName evidence="1">Uncharacterized protein</fullName>
    </submittedName>
</protein>
<sequence>MEDVEIAIERALIGEARRAVETLRSVALAGSGIACSDLSGVTSIDVPSWGVLAIPG</sequence>